<dbReference type="PANTHER" id="PTHR46512">
    <property type="entry name" value="PEPTIDYLPROLYL ISOMERASE"/>
    <property type="match status" value="1"/>
</dbReference>
<dbReference type="Gene3D" id="3.10.50.40">
    <property type="match status" value="1"/>
</dbReference>
<dbReference type="SUPFAM" id="SSF48452">
    <property type="entry name" value="TPR-like"/>
    <property type="match status" value="1"/>
</dbReference>
<dbReference type="InterPro" id="IPR050754">
    <property type="entry name" value="FKBP4/5/8-like"/>
</dbReference>
<dbReference type="PANTHER" id="PTHR46512:SF9">
    <property type="entry name" value="PEPTIDYLPROLYL ISOMERASE"/>
    <property type="match status" value="1"/>
</dbReference>
<organism evidence="1 2">
    <name type="scientific">Coptis chinensis</name>
    <dbReference type="NCBI Taxonomy" id="261450"/>
    <lineage>
        <taxon>Eukaryota</taxon>
        <taxon>Viridiplantae</taxon>
        <taxon>Streptophyta</taxon>
        <taxon>Embryophyta</taxon>
        <taxon>Tracheophyta</taxon>
        <taxon>Spermatophyta</taxon>
        <taxon>Magnoliopsida</taxon>
        <taxon>Ranunculales</taxon>
        <taxon>Ranunculaceae</taxon>
        <taxon>Coptidoideae</taxon>
        <taxon>Coptis</taxon>
    </lineage>
</organism>
<dbReference type="Proteomes" id="UP000631114">
    <property type="component" value="Unassembled WGS sequence"/>
</dbReference>
<dbReference type="InterPro" id="IPR046357">
    <property type="entry name" value="PPIase_dom_sf"/>
</dbReference>
<reference evidence="1 2" key="1">
    <citation type="submission" date="2020-10" db="EMBL/GenBank/DDBJ databases">
        <title>The Coptis chinensis genome and diversification of protoberbering-type alkaloids.</title>
        <authorList>
            <person name="Wang B."/>
            <person name="Shu S."/>
            <person name="Song C."/>
            <person name="Liu Y."/>
        </authorList>
    </citation>
    <scope>NUCLEOTIDE SEQUENCE [LARGE SCALE GENOMIC DNA]</scope>
    <source>
        <strain evidence="1">HL-2020</strain>
        <tissue evidence="1">Leaf</tissue>
    </source>
</reference>
<protein>
    <submittedName>
        <fullName evidence="1">Uncharacterized protein</fullName>
    </submittedName>
</protein>
<accession>A0A835I5L9</accession>
<dbReference type="GO" id="GO:0003755">
    <property type="term" value="F:peptidyl-prolyl cis-trans isomerase activity"/>
    <property type="evidence" value="ECO:0007669"/>
    <property type="project" value="InterPro"/>
</dbReference>
<dbReference type="OrthoDB" id="72596at2759"/>
<dbReference type="EMBL" id="JADFTS010000004">
    <property type="protein sequence ID" value="KAF9611701.1"/>
    <property type="molecule type" value="Genomic_DNA"/>
</dbReference>
<evidence type="ECO:0000313" key="2">
    <source>
        <dbReference type="Proteomes" id="UP000631114"/>
    </source>
</evidence>
<comment type="caution">
    <text evidence="1">The sequence shown here is derived from an EMBL/GenBank/DDBJ whole genome shotgun (WGS) entry which is preliminary data.</text>
</comment>
<sequence length="202" mass="22917">MDKFTSVLSEMQEHLGSLKSLWSMDALDKAFVKYEAQLEDGTVVSKSEGWSLPLVMDLHVLPLQPCYFCPALSKAVKTMKKREKISVFKQFPCWHTHSASMNAIGVLQCFLLLSIVLFGYDYALATVIACRVLELEGTNVKALYRRAQAYIQLADLVLAEIDIKKALYQVDSKVILDNGFIIYDTTRDTHLCIITEWFRPSP</sequence>
<dbReference type="InterPro" id="IPR011990">
    <property type="entry name" value="TPR-like_helical_dom_sf"/>
</dbReference>
<evidence type="ECO:0000313" key="1">
    <source>
        <dbReference type="EMBL" id="KAF9611701.1"/>
    </source>
</evidence>
<keyword evidence="2" id="KW-1185">Reference proteome</keyword>
<proteinExistence type="predicted"/>
<dbReference type="AlphaFoldDB" id="A0A835I5L9"/>
<gene>
    <name evidence="1" type="ORF">IFM89_034884</name>
</gene>
<name>A0A835I5L9_9MAGN</name>
<dbReference type="Gene3D" id="1.25.40.10">
    <property type="entry name" value="Tetratricopeptide repeat domain"/>
    <property type="match status" value="1"/>
</dbReference>